<reference evidence="2 3" key="1">
    <citation type="submission" date="2020-05" db="EMBL/GenBank/DDBJ databases">
        <title>Complete genome of Desulfobulbus oligotrophicus.</title>
        <authorList>
            <person name="Podar M."/>
        </authorList>
    </citation>
    <scope>NUCLEOTIDE SEQUENCE [LARGE SCALE GENOMIC DNA]</scope>
    <source>
        <strain evidence="2 3">Prop6</strain>
    </source>
</reference>
<sequence length="249" mass="27646">MAVTRNGHMSEPVMMYAMHTAQRLGCAVLTVHVDTLPAYNLRRRSRHFAEAVEESIAQFRENVKDSGLIVEHLCESGRVGDVVSRLCRAHRRIEFVVLDKGIRLEEVARQSPVPVFPVLCNQQGSFHTALSLPAMKNGGFTMSVNRKRHMKNCMLFGTLTAALYATIFTYQDLVVTYFSKGGVFALLPVATVLAVSYFHGNFTSSFWSAMGIEASKKETAKKVAPAHAVVDSVTRVSRPDTRPRVQMNA</sequence>
<protein>
    <submittedName>
        <fullName evidence="2">Universal stress protein</fullName>
    </submittedName>
</protein>
<feature type="transmembrane region" description="Helical" evidence="1">
    <location>
        <begin position="152"/>
        <end position="171"/>
    </location>
</feature>
<accession>A0A7T5VDV8</accession>
<keyword evidence="1" id="KW-0812">Transmembrane</keyword>
<name>A0A7T5VDV8_9BACT</name>
<dbReference type="AlphaFoldDB" id="A0A7T5VDV8"/>
<evidence type="ECO:0000313" key="3">
    <source>
        <dbReference type="Proteomes" id="UP000596092"/>
    </source>
</evidence>
<keyword evidence="1" id="KW-0472">Membrane</keyword>
<organism evidence="2 3">
    <name type="scientific">Desulfobulbus oligotrophicus</name>
    <dbReference type="NCBI Taxonomy" id="1909699"/>
    <lineage>
        <taxon>Bacteria</taxon>
        <taxon>Pseudomonadati</taxon>
        <taxon>Thermodesulfobacteriota</taxon>
        <taxon>Desulfobulbia</taxon>
        <taxon>Desulfobulbales</taxon>
        <taxon>Desulfobulbaceae</taxon>
        <taxon>Desulfobulbus</taxon>
    </lineage>
</organism>
<dbReference type="EMBL" id="CP054140">
    <property type="protein sequence ID" value="QQG66087.1"/>
    <property type="molecule type" value="Genomic_DNA"/>
</dbReference>
<keyword evidence="1" id="KW-1133">Transmembrane helix</keyword>
<dbReference type="KEGG" id="dog:HP555_09500"/>
<dbReference type="Gene3D" id="3.40.50.12370">
    <property type="match status" value="1"/>
</dbReference>
<dbReference type="RefSeq" id="WP_199261887.1">
    <property type="nucleotide sequence ID" value="NZ_CP054140.1"/>
</dbReference>
<proteinExistence type="predicted"/>
<keyword evidence="3" id="KW-1185">Reference proteome</keyword>
<evidence type="ECO:0000256" key="1">
    <source>
        <dbReference type="SAM" id="Phobius"/>
    </source>
</evidence>
<dbReference type="Proteomes" id="UP000596092">
    <property type="component" value="Chromosome"/>
</dbReference>
<feature type="transmembrane region" description="Helical" evidence="1">
    <location>
        <begin position="177"/>
        <end position="198"/>
    </location>
</feature>
<gene>
    <name evidence="2" type="ORF">HP555_09500</name>
</gene>
<dbReference type="SUPFAM" id="SSF52402">
    <property type="entry name" value="Adenine nucleotide alpha hydrolases-like"/>
    <property type="match status" value="1"/>
</dbReference>
<evidence type="ECO:0000313" key="2">
    <source>
        <dbReference type="EMBL" id="QQG66087.1"/>
    </source>
</evidence>